<dbReference type="PANTHER" id="PTHR10961">
    <property type="entry name" value="PEROXISOMAL SARCOSINE OXIDASE"/>
    <property type="match status" value="1"/>
</dbReference>
<keyword evidence="2" id="KW-0285">Flavoprotein</keyword>
<keyword evidence="8" id="KW-1185">Reference proteome</keyword>
<dbReference type="EMBL" id="JBHSJD010000013">
    <property type="protein sequence ID" value="MFC5023998.1"/>
    <property type="molecule type" value="Genomic_DNA"/>
</dbReference>
<dbReference type="InterPro" id="IPR006076">
    <property type="entry name" value="FAD-dep_OxRdtase"/>
</dbReference>
<evidence type="ECO:0000256" key="1">
    <source>
        <dbReference type="ARBA" id="ARBA00001974"/>
    </source>
</evidence>
<dbReference type="Gene3D" id="3.50.50.60">
    <property type="entry name" value="FAD/NAD(P)-binding domain"/>
    <property type="match status" value="1"/>
</dbReference>
<feature type="compositionally biased region" description="Gly residues" evidence="5">
    <location>
        <begin position="389"/>
        <end position="399"/>
    </location>
</feature>
<keyword evidence="4 7" id="KW-0560">Oxidoreductase</keyword>
<evidence type="ECO:0000313" key="7">
    <source>
        <dbReference type="EMBL" id="MFC5023998.1"/>
    </source>
</evidence>
<feature type="region of interest" description="Disordered" evidence="5">
    <location>
        <begin position="374"/>
        <end position="399"/>
    </location>
</feature>
<sequence>MSSAGDVIVVGLGGMGSAAAAHLAERGARVLGLDRFGPVHDRGSSHGGSRMTRQSYFEDPAYVPLLLRAYELYERLERDTGLDVVRLCGGLMLGRPESRTVAGALRSARRWDLPYELLDARAIRARFPVFAPRDAEVALYEARAGVLRPEHTVAGHLRIAARAGARLRFEEPVLGWEPYGGGVRVRTGRGTYTAGQLVVCPGAWAPGLLSDLGVPFTVERQVTYWFEPDGGVGPFLPDRHPVWIWEDADDGVQFYGFPALDGPGRGVKAAFFREGGRVCDPEAIDRTVHDGEVARIADRLAARAAGLPGRFVRAATCMYTNTPDEHFVVARHPLHPDVVTVACGFSGHGFKFTPVVGEILADLALTGGTRHPIGLFDPARLPGGEARGRAGGGDPGPAP</sequence>
<comment type="caution">
    <text evidence="7">The sequence shown here is derived from an EMBL/GenBank/DDBJ whole genome shotgun (WGS) entry which is preliminary data.</text>
</comment>
<dbReference type="InterPro" id="IPR045170">
    <property type="entry name" value="MTOX"/>
</dbReference>
<comment type="cofactor">
    <cofactor evidence="1">
        <name>FAD</name>
        <dbReference type="ChEBI" id="CHEBI:57692"/>
    </cofactor>
</comment>
<evidence type="ECO:0000256" key="2">
    <source>
        <dbReference type="ARBA" id="ARBA00022630"/>
    </source>
</evidence>
<dbReference type="Proteomes" id="UP001595829">
    <property type="component" value="Unassembled WGS sequence"/>
</dbReference>
<dbReference type="Gene3D" id="3.30.9.10">
    <property type="entry name" value="D-Amino Acid Oxidase, subunit A, domain 2"/>
    <property type="match status" value="1"/>
</dbReference>
<gene>
    <name evidence="7" type="primary">solA</name>
    <name evidence="7" type="ORF">ACFPM3_17835</name>
</gene>
<feature type="domain" description="FAD dependent oxidoreductase" evidence="6">
    <location>
        <begin position="6"/>
        <end position="363"/>
    </location>
</feature>
<proteinExistence type="predicted"/>
<evidence type="ECO:0000259" key="6">
    <source>
        <dbReference type="Pfam" id="PF01266"/>
    </source>
</evidence>
<dbReference type="RefSeq" id="WP_345686910.1">
    <property type="nucleotide sequence ID" value="NZ_BAABIT010000001.1"/>
</dbReference>
<accession>A0ABV9XIT7</accession>
<dbReference type="PANTHER" id="PTHR10961:SF7">
    <property type="entry name" value="FAD DEPENDENT OXIDOREDUCTASE DOMAIN-CONTAINING PROTEIN"/>
    <property type="match status" value="1"/>
</dbReference>
<dbReference type="SUPFAM" id="SSF51905">
    <property type="entry name" value="FAD/NAD(P)-binding domain"/>
    <property type="match status" value="1"/>
</dbReference>
<dbReference type="PROSITE" id="PS00895">
    <property type="entry name" value="3_HYDROXYISOBUT_DH"/>
    <property type="match status" value="1"/>
</dbReference>
<keyword evidence="3" id="KW-0274">FAD</keyword>
<evidence type="ECO:0000256" key="4">
    <source>
        <dbReference type="ARBA" id="ARBA00023002"/>
    </source>
</evidence>
<dbReference type="InterPro" id="IPR002204">
    <property type="entry name" value="3-OH-isobutyrate_DH-rel_CS"/>
</dbReference>
<dbReference type="NCBIfam" id="NF008425">
    <property type="entry name" value="PRK11259.1"/>
    <property type="match status" value="1"/>
</dbReference>
<evidence type="ECO:0000256" key="5">
    <source>
        <dbReference type="SAM" id="MobiDB-lite"/>
    </source>
</evidence>
<dbReference type="InterPro" id="IPR036188">
    <property type="entry name" value="FAD/NAD-bd_sf"/>
</dbReference>
<dbReference type="SUPFAM" id="SSF54373">
    <property type="entry name" value="FAD-linked reductases, C-terminal domain"/>
    <property type="match status" value="1"/>
</dbReference>
<reference evidence="8" key="1">
    <citation type="journal article" date="2019" name="Int. J. Syst. Evol. Microbiol.">
        <title>The Global Catalogue of Microorganisms (GCM) 10K type strain sequencing project: providing services to taxonomists for standard genome sequencing and annotation.</title>
        <authorList>
            <consortium name="The Broad Institute Genomics Platform"/>
            <consortium name="The Broad Institute Genome Sequencing Center for Infectious Disease"/>
            <person name="Wu L."/>
            <person name="Ma J."/>
        </authorList>
    </citation>
    <scope>NUCLEOTIDE SEQUENCE [LARGE SCALE GENOMIC DNA]</scope>
    <source>
        <strain evidence="8">CGMCC 4.1648</strain>
    </source>
</reference>
<dbReference type="Pfam" id="PF01266">
    <property type="entry name" value="DAO"/>
    <property type="match status" value="1"/>
</dbReference>
<dbReference type="GO" id="GO:0050131">
    <property type="term" value="F:N-methyl-L-amino-acid oxidase activity"/>
    <property type="evidence" value="ECO:0007669"/>
    <property type="project" value="UniProtKB-EC"/>
</dbReference>
<evidence type="ECO:0000313" key="8">
    <source>
        <dbReference type="Proteomes" id="UP001595829"/>
    </source>
</evidence>
<evidence type="ECO:0000256" key="3">
    <source>
        <dbReference type="ARBA" id="ARBA00022827"/>
    </source>
</evidence>
<organism evidence="7 8">
    <name type="scientific">Streptomyces coeruleoprunus</name>
    <dbReference type="NCBI Taxonomy" id="285563"/>
    <lineage>
        <taxon>Bacteria</taxon>
        <taxon>Bacillati</taxon>
        <taxon>Actinomycetota</taxon>
        <taxon>Actinomycetes</taxon>
        <taxon>Kitasatosporales</taxon>
        <taxon>Streptomycetaceae</taxon>
        <taxon>Streptomyces</taxon>
    </lineage>
</organism>
<name>A0ABV9XIT7_9ACTN</name>
<protein>
    <submittedName>
        <fullName evidence="7">N-methyl-L-tryptophan oxidase</fullName>
        <ecNumber evidence="7">1.5.3.2</ecNumber>
    </submittedName>
</protein>
<dbReference type="EC" id="1.5.3.2" evidence="7"/>